<gene>
    <name evidence="2" type="ORF">ETAA8_27470</name>
</gene>
<evidence type="ECO:0000313" key="3">
    <source>
        <dbReference type="Proteomes" id="UP000315017"/>
    </source>
</evidence>
<name>A0A517YBN5_9BACT</name>
<dbReference type="AlphaFoldDB" id="A0A517YBN5"/>
<accession>A0A517YBN5</accession>
<proteinExistence type="predicted"/>
<keyword evidence="1" id="KW-1133">Transmembrane helix</keyword>
<keyword evidence="3" id="KW-1185">Reference proteome</keyword>
<reference evidence="2 3" key="1">
    <citation type="submission" date="2019-02" db="EMBL/GenBank/DDBJ databases">
        <title>Deep-cultivation of Planctomycetes and their phenomic and genomic characterization uncovers novel biology.</title>
        <authorList>
            <person name="Wiegand S."/>
            <person name="Jogler M."/>
            <person name="Boedeker C."/>
            <person name="Pinto D."/>
            <person name="Vollmers J."/>
            <person name="Rivas-Marin E."/>
            <person name="Kohn T."/>
            <person name="Peeters S.H."/>
            <person name="Heuer A."/>
            <person name="Rast P."/>
            <person name="Oberbeckmann S."/>
            <person name="Bunk B."/>
            <person name="Jeske O."/>
            <person name="Meyerdierks A."/>
            <person name="Storesund J.E."/>
            <person name="Kallscheuer N."/>
            <person name="Luecker S."/>
            <person name="Lage O.M."/>
            <person name="Pohl T."/>
            <person name="Merkel B.J."/>
            <person name="Hornburger P."/>
            <person name="Mueller R.-W."/>
            <person name="Bruemmer F."/>
            <person name="Labrenz M."/>
            <person name="Spormann A.M."/>
            <person name="Op den Camp H."/>
            <person name="Overmann J."/>
            <person name="Amann R."/>
            <person name="Jetten M.S.M."/>
            <person name="Mascher T."/>
            <person name="Medema M.H."/>
            <person name="Devos D.P."/>
            <person name="Kaster A.-K."/>
            <person name="Ovreas L."/>
            <person name="Rohde M."/>
            <person name="Galperin M.Y."/>
            <person name="Jogler C."/>
        </authorList>
    </citation>
    <scope>NUCLEOTIDE SEQUENCE [LARGE SCALE GENOMIC DNA]</scope>
    <source>
        <strain evidence="2 3">ETA_A8</strain>
    </source>
</reference>
<feature type="transmembrane region" description="Helical" evidence="1">
    <location>
        <begin position="51"/>
        <end position="77"/>
    </location>
</feature>
<dbReference type="EMBL" id="CP036274">
    <property type="protein sequence ID" value="QDU27658.1"/>
    <property type="molecule type" value="Genomic_DNA"/>
</dbReference>
<protein>
    <submittedName>
        <fullName evidence="2">Uncharacterized protein</fullName>
    </submittedName>
</protein>
<keyword evidence="1" id="KW-0812">Transmembrane</keyword>
<dbReference type="KEGG" id="aagg:ETAA8_27470"/>
<dbReference type="RefSeq" id="WP_145088655.1">
    <property type="nucleotide sequence ID" value="NZ_CP036274.1"/>
</dbReference>
<organism evidence="2 3">
    <name type="scientific">Anatilimnocola aggregata</name>
    <dbReference type="NCBI Taxonomy" id="2528021"/>
    <lineage>
        <taxon>Bacteria</taxon>
        <taxon>Pseudomonadati</taxon>
        <taxon>Planctomycetota</taxon>
        <taxon>Planctomycetia</taxon>
        <taxon>Pirellulales</taxon>
        <taxon>Pirellulaceae</taxon>
        <taxon>Anatilimnocola</taxon>
    </lineage>
</organism>
<evidence type="ECO:0000256" key="1">
    <source>
        <dbReference type="SAM" id="Phobius"/>
    </source>
</evidence>
<feature type="transmembrane region" description="Helical" evidence="1">
    <location>
        <begin position="89"/>
        <end position="111"/>
    </location>
</feature>
<evidence type="ECO:0000313" key="2">
    <source>
        <dbReference type="EMBL" id="QDU27658.1"/>
    </source>
</evidence>
<dbReference type="Proteomes" id="UP000315017">
    <property type="component" value="Chromosome"/>
</dbReference>
<keyword evidence="1" id="KW-0472">Membrane</keyword>
<sequence length="152" mass="16306">MINPYESPVATNQKISTPGLAVLRGVFFCLNSLVAALFITAGLSAPFQDEWTLGTIFSVLFVGPILAYEIGECLAYFGGSKSAERVIGGFNLGGAVVTAFGIVANLVELLFKEPSRLAEDWPFILVFVSVGSAIVIYFAICGYLRVKWSNPS</sequence>
<feature type="transmembrane region" description="Helical" evidence="1">
    <location>
        <begin position="123"/>
        <end position="146"/>
    </location>
</feature>
<feature type="transmembrane region" description="Helical" evidence="1">
    <location>
        <begin position="21"/>
        <end position="45"/>
    </location>
</feature>